<evidence type="ECO:0000313" key="4">
    <source>
        <dbReference type="EMBL" id="CAF5224005.1"/>
    </source>
</evidence>
<dbReference type="GO" id="GO:0048788">
    <property type="term" value="C:cytoskeleton of presynaptic active zone"/>
    <property type="evidence" value="ECO:0007669"/>
    <property type="project" value="TreeGrafter"/>
</dbReference>
<evidence type="ECO:0000313" key="5">
    <source>
        <dbReference type="Proteomes" id="UP000676336"/>
    </source>
</evidence>
<dbReference type="GO" id="GO:0042734">
    <property type="term" value="C:presynaptic membrane"/>
    <property type="evidence" value="ECO:0007669"/>
    <property type="project" value="TreeGrafter"/>
</dbReference>
<dbReference type="PANTHER" id="PTHR12157">
    <property type="entry name" value="REGULATING SYNAPTIC MEMBRANE EXOCYTOSIS PROTEIN"/>
    <property type="match status" value="1"/>
</dbReference>
<reference evidence="4" key="1">
    <citation type="submission" date="2021-02" db="EMBL/GenBank/DDBJ databases">
        <authorList>
            <person name="Nowell W R."/>
        </authorList>
    </citation>
    <scope>NUCLEOTIDE SEQUENCE</scope>
</reference>
<dbReference type="Gene3D" id="2.60.40.150">
    <property type="entry name" value="C2 domain"/>
    <property type="match status" value="1"/>
</dbReference>
<dbReference type="Proteomes" id="UP000676336">
    <property type="component" value="Unassembled WGS sequence"/>
</dbReference>
<dbReference type="GO" id="GO:0048791">
    <property type="term" value="P:calcium ion-regulated exocytosis of neurotransmitter"/>
    <property type="evidence" value="ECO:0007669"/>
    <property type="project" value="TreeGrafter"/>
</dbReference>
<feature type="domain" description="C2" evidence="3">
    <location>
        <begin position="1"/>
        <end position="73"/>
    </location>
</feature>
<dbReference type="GO" id="GO:0031267">
    <property type="term" value="F:small GTPase binding"/>
    <property type="evidence" value="ECO:0007669"/>
    <property type="project" value="InterPro"/>
</dbReference>
<proteinExistence type="predicted"/>
<dbReference type="AlphaFoldDB" id="A0A8S3K0I9"/>
<gene>
    <name evidence="4" type="ORF">SMN809_LOCUS83596</name>
</gene>
<name>A0A8S3K0I9_9BILA</name>
<dbReference type="GO" id="GO:2000300">
    <property type="term" value="P:regulation of synaptic vesicle exocytosis"/>
    <property type="evidence" value="ECO:0007669"/>
    <property type="project" value="TreeGrafter"/>
</dbReference>
<dbReference type="GO" id="GO:0048167">
    <property type="term" value="P:regulation of synaptic plasticity"/>
    <property type="evidence" value="ECO:0007669"/>
    <property type="project" value="TreeGrafter"/>
</dbReference>
<dbReference type="GO" id="GO:0050806">
    <property type="term" value="P:positive regulation of synaptic transmission"/>
    <property type="evidence" value="ECO:0007669"/>
    <property type="project" value="TreeGrafter"/>
</dbReference>
<evidence type="ECO:0000256" key="2">
    <source>
        <dbReference type="ARBA" id="ARBA00034103"/>
    </source>
</evidence>
<dbReference type="InterPro" id="IPR035892">
    <property type="entry name" value="C2_domain_sf"/>
</dbReference>
<keyword evidence="1" id="KW-0770">Synapse</keyword>
<organism evidence="4 5">
    <name type="scientific">Rotaria magnacalcarata</name>
    <dbReference type="NCBI Taxonomy" id="392030"/>
    <lineage>
        <taxon>Eukaryota</taxon>
        <taxon>Metazoa</taxon>
        <taxon>Spiralia</taxon>
        <taxon>Gnathifera</taxon>
        <taxon>Rotifera</taxon>
        <taxon>Eurotatoria</taxon>
        <taxon>Bdelloidea</taxon>
        <taxon>Philodinida</taxon>
        <taxon>Philodinidae</taxon>
        <taxon>Rotaria</taxon>
    </lineage>
</organism>
<comment type="caution">
    <text evidence="4">The sequence shown here is derived from an EMBL/GenBank/DDBJ whole genome shotgun (WGS) entry which is preliminary data.</text>
</comment>
<evidence type="ECO:0000259" key="3">
    <source>
        <dbReference type="PROSITE" id="PS50004"/>
    </source>
</evidence>
<dbReference type="GO" id="GO:0044325">
    <property type="term" value="F:transmembrane transporter binding"/>
    <property type="evidence" value="ECO:0007669"/>
    <property type="project" value="TreeGrafter"/>
</dbReference>
<dbReference type="EMBL" id="CAJOBI010356202">
    <property type="protein sequence ID" value="CAF5224005.1"/>
    <property type="molecule type" value="Genomic_DNA"/>
</dbReference>
<accession>A0A8S3K0I9</accession>
<evidence type="ECO:0000256" key="1">
    <source>
        <dbReference type="ARBA" id="ARBA00023018"/>
    </source>
</evidence>
<dbReference type="PANTHER" id="PTHR12157:SF21">
    <property type="entry name" value="RAB3 INTERACTING MOLECULE, ISOFORM F"/>
    <property type="match status" value="1"/>
</dbReference>
<dbReference type="SUPFAM" id="SSF49562">
    <property type="entry name" value="C2 domain (Calcium/lipid-binding domain, CaLB)"/>
    <property type="match status" value="1"/>
</dbReference>
<dbReference type="GO" id="GO:0042391">
    <property type="term" value="P:regulation of membrane potential"/>
    <property type="evidence" value="ECO:0007669"/>
    <property type="project" value="TreeGrafter"/>
</dbReference>
<dbReference type="Pfam" id="PF00168">
    <property type="entry name" value="C2"/>
    <property type="match status" value="1"/>
</dbReference>
<feature type="non-terminal residue" evidence="4">
    <location>
        <position position="1"/>
    </location>
</feature>
<comment type="subcellular location">
    <subcellularLocation>
        <location evidence="2">Synapse</location>
    </subcellularLocation>
</comment>
<dbReference type="PROSITE" id="PS50004">
    <property type="entry name" value="C2"/>
    <property type="match status" value="1"/>
</dbReference>
<dbReference type="InterPro" id="IPR039032">
    <property type="entry name" value="Rim-like"/>
</dbReference>
<sequence>PENKRRIKYVTRTLNPVWNHTVIYGNMHREELQYKKLEFTVWDYDRFKANDFLGQVTIDLKNPNVIDDKPHWYRLQALRSREEITNRGSSPRLNNLTPGD</sequence>
<dbReference type="InterPro" id="IPR000008">
    <property type="entry name" value="C2_dom"/>
</dbReference>
<protein>
    <recommendedName>
        <fullName evidence="3">C2 domain-containing protein</fullName>
    </recommendedName>
</protein>